<reference evidence="4" key="1">
    <citation type="journal article" date="2017" name="Front. Plant Sci.">
        <title>Climate Clever Clovers: New Paradigm to Reduce the Environmental Footprint of Ruminants by Breeding Low Methanogenic Forages Utilizing Haplotype Variation.</title>
        <authorList>
            <person name="Kaur P."/>
            <person name="Appels R."/>
            <person name="Bayer P.E."/>
            <person name="Keeble-Gagnere G."/>
            <person name="Wang J."/>
            <person name="Hirakawa H."/>
            <person name="Shirasawa K."/>
            <person name="Vercoe P."/>
            <person name="Stefanova K."/>
            <person name="Durmic Z."/>
            <person name="Nichols P."/>
            <person name="Revell C."/>
            <person name="Isobe S.N."/>
            <person name="Edwards D."/>
            <person name="Erskine W."/>
        </authorList>
    </citation>
    <scope>NUCLEOTIDE SEQUENCE [LARGE SCALE GENOMIC DNA]</scope>
    <source>
        <strain evidence="4">cv. Daliak</strain>
    </source>
</reference>
<dbReference type="Proteomes" id="UP000242715">
    <property type="component" value="Unassembled WGS sequence"/>
</dbReference>
<evidence type="ECO:0000313" key="4">
    <source>
        <dbReference type="Proteomes" id="UP000242715"/>
    </source>
</evidence>
<evidence type="ECO:0000259" key="2">
    <source>
        <dbReference type="Pfam" id="PF20167"/>
    </source>
</evidence>
<dbReference type="InterPro" id="IPR046796">
    <property type="entry name" value="Transposase_32_dom"/>
</dbReference>
<feature type="region of interest" description="Disordered" evidence="1">
    <location>
        <begin position="383"/>
        <end position="430"/>
    </location>
</feature>
<evidence type="ECO:0000313" key="3">
    <source>
        <dbReference type="EMBL" id="GAU49097.1"/>
    </source>
</evidence>
<organism evidence="3 4">
    <name type="scientific">Trifolium subterraneum</name>
    <name type="common">Subterranean clover</name>
    <dbReference type="NCBI Taxonomy" id="3900"/>
    <lineage>
        <taxon>Eukaryota</taxon>
        <taxon>Viridiplantae</taxon>
        <taxon>Streptophyta</taxon>
        <taxon>Embryophyta</taxon>
        <taxon>Tracheophyta</taxon>
        <taxon>Spermatophyta</taxon>
        <taxon>Magnoliopsida</taxon>
        <taxon>eudicotyledons</taxon>
        <taxon>Gunneridae</taxon>
        <taxon>Pentapetalae</taxon>
        <taxon>rosids</taxon>
        <taxon>fabids</taxon>
        <taxon>Fabales</taxon>
        <taxon>Fabaceae</taxon>
        <taxon>Papilionoideae</taxon>
        <taxon>50 kb inversion clade</taxon>
        <taxon>NPAAA clade</taxon>
        <taxon>Hologalegina</taxon>
        <taxon>IRL clade</taxon>
        <taxon>Trifolieae</taxon>
        <taxon>Trifolium</taxon>
    </lineage>
</organism>
<protein>
    <recommendedName>
        <fullName evidence="2">Putative plant transposon protein domain-containing protein</fullName>
    </recommendedName>
</protein>
<dbReference type="EMBL" id="DF974516">
    <property type="protein sequence ID" value="GAU49097.1"/>
    <property type="molecule type" value="Genomic_DNA"/>
</dbReference>
<sequence length="430" mass="49233">MFGKSKKQVPPSQEEPSTKKRSTRANPNVERSSRVGQHQQPPLQEQQRELTWSEDFMHANPSISAPISERVAANLYLVREFYANAFHAGSNCKVYVRGLLVDYSGDAINRYLKIRAPRVYAYRSAREALKQVREIGRREIHGFVGRPGAPWYKYHGGQFSFKIHIHHFHPMIMEGADIDLGELLNDDISKIANHENSTFQIGHCNLITGLCRDKSVPELDEDDPFQPYNSSTIDYFNTFLVDPVPVQVQEGQVSQGEQGENVGQVVNEDANELMADIDGFMGNDIPAQQNEEPKGGFHYTYSEDEITRLLHDLDLYKAQGCSHLYFNPQGSLYSEAMRYQQEHPPPSHIELYPTRDLWQQEFMQNDRDRYDGVMARRNRAWERERDFTTRHPPASAQGQVPSPTFAPQPDFGSSQGYCDLEGDPSWDYKS</sequence>
<name>A0A2Z6PRN0_TRISU</name>
<feature type="compositionally biased region" description="Polar residues" evidence="1">
    <location>
        <begin position="24"/>
        <end position="36"/>
    </location>
</feature>
<proteinExistence type="predicted"/>
<evidence type="ECO:0000256" key="1">
    <source>
        <dbReference type="SAM" id="MobiDB-lite"/>
    </source>
</evidence>
<dbReference type="AlphaFoldDB" id="A0A2Z6PRN0"/>
<feature type="domain" description="Putative plant transposon protein" evidence="2">
    <location>
        <begin position="72"/>
        <end position="217"/>
    </location>
</feature>
<gene>
    <name evidence="3" type="ORF">TSUD_90480</name>
</gene>
<dbReference type="Pfam" id="PF20167">
    <property type="entry name" value="Transposase_32"/>
    <property type="match status" value="1"/>
</dbReference>
<keyword evidence="4" id="KW-1185">Reference proteome</keyword>
<feature type="region of interest" description="Disordered" evidence="1">
    <location>
        <begin position="1"/>
        <end position="47"/>
    </location>
</feature>
<accession>A0A2Z6PRN0</accession>